<accession>A0AAV1V4J3</accession>
<protein>
    <submittedName>
        <fullName evidence="2">Uncharacterized protein</fullName>
    </submittedName>
</protein>
<evidence type="ECO:0000313" key="3">
    <source>
        <dbReference type="Proteomes" id="UP001162060"/>
    </source>
</evidence>
<evidence type="ECO:0000256" key="1">
    <source>
        <dbReference type="SAM" id="MobiDB-lite"/>
    </source>
</evidence>
<gene>
    <name evidence="2" type="ORF">PM001_LOCUS25875</name>
</gene>
<comment type="caution">
    <text evidence="2">The sequence shown here is derived from an EMBL/GenBank/DDBJ whole genome shotgun (WGS) entry which is preliminary data.</text>
</comment>
<organism evidence="2 3">
    <name type="scientific">Peronospora matthiolae</name>
    <dbReference type="NCBI Taxonomy" id="2874970"/>
    <lineage>
        <taxon>Eukaryota</taxon>
        <taxon>Sar</taxon>
        <taxon>Stramenopiles</taxon>
        <taxon>Oomycota</taxon>
        <taxon>Peronosporomycetes</taxon>
        <taxon>Peronosporales</taxon>
        <taxon>Peronosporaceae</taxon>
        <taxon>Peronospora</taxon>
    </lineage>
</organism>
<dbReference type="EMBL" id="CAKLBY020000259">
    <property type="protein sequence ID" value="CAK7940725.1"/>
    <property type="molecule type" value="Genomic_DNA"/>
</dbReference>
<evidence type="ECO:0000313" key="2">
    <source>
        <dbReference type="EMBL" id="CAK7940725.1"/>
    </source>
</evidence>
<dbReference type="Proteomes" id="UP001162060">
    <property type="component" value="Unassembled WGS sequence"/>
</dbReference>
<name>A0AAV1V4J3_9STRA</name>
<feature type="region of interest" description="Disordered" evidence="1">
    <location>
        <begin position="43"/>
        <end position="63"/>
    </location>
</feature>
<sequence>MLNALFVVLKFQAPRVGSSCSRAAHRHDGMSVVCFYLRQHQIGGHKKPPGGQERQEATFQGRI</sequence>
<dbReference type="AlphaFoldDB" id="A0AAV1V4J3"/>
<proteinExistence type="predicted"/>
<reference evidence="2" key="1">
    <citation type="submission" date="2024-01" db="EMBL/GenBank/DDBJ databases">
        <authorList>
            <person name="Webb A."/>
        </authorList>
    </citation>
    <scope>NUCLEOTIDE SEQUENCE</scope>
    <source>
        <strain evidence="2">Pm1</strain>
    </source>
</reference>